<reference evidence="3" key="5">
    <citation type="submission" date="2015-06" db="UniProtKB">
        <authorList>
            <consortium name="EnsemblFungi"/>
        </authorList>
    </citation>
    <scope>IDENTIFICATION</scope>
    <source>
        <strain evidence="3">ATCC 64411</strain>
    </source>
</reference>
<reference evidence="4" key="1">
    <citation type="submission" date="2010-05" db="EMBL/GenBank/DDBJ databases">
        <title>The genome sequence of Magnaporthe poae strain ATCC 64411.</title>
        <authorList>
            <person name="Ma L.-J."/>
            <person name="Dead R."/>
            <person name="Young S."/>
            <person name="Zeng Q."/>
            <person name="Koehrsen M."/>
            <person name="Alvarado L."/>
            <person name="Berlin A."/>
            <person name="Chapman S.B."/>
            <person name="Chen Z."/>
            <person name="Freedman E."/>
            <person name="Gellesch M."/>
            <person name="Goldberg J."/>
            <person name="Griggs A."/>
            <person name="Gujja S."/>
            <person name="Heilman E.R."/>
            <person name="Heiman D."/>
            <person name="Hepburn T."/>
            <person name="Howarth C."/>
            <person name="Jen D."/>
            <person name="Larson L."/>
            <person name="Mehta T."/>
            <person name="Neiman D."/>
            <person name="Pearson M."/>
            <person name="Roberts A."/>
            <person name="Saif S."/>
            <person name="Shea T."/>
            <person name="Shenoy N."/>
            <person name="Sisk P."/>
            <person name="Stolte C."/>
            <person name="Sykes S."/>
            <person name="Walk T."/>
            <person name="White J."/>
            <person name="Yandava C."/>
            <person name="Haas B."/>
            <person name="Nusbaum C."/>
            <person name="Birren B."/>
        </authorList>
    </citation>
    <scope>NUCLEOTIDE SEQUENCE [LARGE SCALE GENOMIC DNA]</scope>
    <source>
        <strain evidence="4">ATCC 64411 / 73-15</strain>
    </source>
</reference>
<reference evidence="2" key="3">
    <citation type="submission" date="2011-03" db="EMBL/GenBank/DDBJ databases">
        <title>Annotation of Magnaporthe poae ATCC 64411.</title>
        <authorList>
            <person name="Ma L.-J."/>
            <person name="Dead R."/>
            <person name="Young S.K."/>
            <person name="Zeng Q."/>
            <person name="Gargeya S."/>
            <person name="Fitzgerald M."/>
            <person name="Haas B."/>
            <person name="Abouelleil A."/>
            <person name="Alvarado L."/>
            <person name="Arachchi H.M."/>
            <person name="Berlin A."/>
            <person name="Brown A."/>
            <person name="Chapman S.B."/>
            <person name="Chen Z."/>
            <person name="Dunbar C."/>
            <person name="Freedman E."/>
            <person name="Gearin G."/>
            <person name="Gellesch M."/>
            <person name="Goldberg J."/>
            <person name="Griggs A."/>
            <person name="Gujja S."/>
            <person name="Heiman D."/>
            <person name="Howarth C."/>
            <person name="Larson L."/>
            <person name="Lui A."/>
            <person name="MacDonald P.J.P."/>
            <person name="Mehta T."/>
            <person name="Montmayeur A."/>
            <person name="Murphy C."/>
            <person name="Neiman D."/>
            <person name="Pearson M."/>
            <person name="Priest M."/>
            <person name="Roberts A."/>
            <person name="Saif S."/>
            <person name="Shea T."/>
            <person name="Shenoy N."/>
            <person name="Sisk P."/>
            <person name="Stolte C."/>
            <person name="Sykes S."/>
            <person name="Yandava C."/>
            <person name="Wortman J."/>
            <person name="Nusbaum C."/>
            <person name="Birren B."/>
        </authorList>
    </citation>
    <scope>NUCLEOTIDE SEQUENCE</scope>
    <source>
        <strain evidence="2">ATCC 64411</strain>
    </source>
</reference>
<organism evidence="3 4">
    <name type="scientific">Magnaporthiopsis poae (strain ATCC 64411 / 73-15)</name>
    <name type="common">Kentucky bluegrass fungus</name>
    <name type="synonym">Magnaporthe poae</name>
    <dbReference type="NCBI Taxonomy" id="644358"/>
    <lineage>
        <taxon>Eukaryota</taxon>
        <taxon>Fungi</taxon>
        <taxon>Dikarya</taxon>
        <taxon>Ascomycota</taxon>
        <taxon>Pezizomycotina</taxon>
        <taxon>Sordariomycetes</taxon>
        <taxon>Sordariomycetidae</taxon>
        <taxon>Magnaporthales</taxon>
        <taxon>Magnaporthaceae</taxon>
        <taxon>Magnaporthiopsis</taxon>
    </lineage>
</organism>
<dbReference type="EMBL" id="GL876968">
    <property type="protein sequence ID" value="KLU84513.1"/>
    <property type="molecule type" value="Genomic_DNA"/>
</dbReference>
<feature type="region of interest" description="Disordered" evidence="1">
    <location>
        <begin position="90"/>
        <end position="110"/>
    </location>
</feature>
<evidence type="ECO:0000313" key="4">
    <source>
        <dbReference type="Proteomes" id="UP000011715"/>
    </source>
</evidence>
<accession>A0A0C4DUB6</accession>
<keyword evidence="4" id="KW-1185">Reference proteome</keyword>
<dbReference type="VEuPathDB" id="FungiDB:MAPG_03554"/>
<evidence type="ECO:0000256" key="1">
    <source>
        <dbReference type="SAM" id="MobiDB-lite"/>
    </source>
</evidence>
<dbReference type="Proteomes" id="UP000011715">
    <property type="component" value="Unassembled WGS sequence"/>
</dbReference>
<evidence type="ECO:0000313" key="2">
    <source>
        <dbReference type="EMBL" id="KLU84513.1"/>
    </source>
</evidence>
<reference evidence="3" key="4">
    <citation type="journal article" date="2015" name="G3 (Bethesda)">
        <title>Genome sequences of three phytopathogenic species of the Magnaporthaceae family of fungi.</title>
        <authorList>
            <person name="Okagaki L.H."/>
            <person name="Nunes C.C."/>
            <person name="Sailsbery J."/>
            <person name="Clay B."/>
            <person name="Brown D."/>
            <person name="John T."/>
            <person name="Oh Y."/>
            <person name="Young N."/>
            <person name="Fitzgerald M."/>
            <person name="Haas B.J."/>
            <person name="Zeng Q."/>
            <person name="Young S."/>
            <person name="Adiconis X."/>
            <person name="Fan L."/>
            <person name="Levin J.Z."/>
            <person name="Mitchell T.K."/>
            <person name="Okubara P.A."/>
            <person name="Farman M.L."/>
            <person name="Kohn L.M."/>
            <person name="Birren B."/>
            <person name="Ma L.-J."/>
            <person name="Dean R.A."/>
        </authorList>
    </citation>
    <scope>NUCLEOTIDE SEQUENCE</scope>
    <source>
        <strain evidence="3">ATCC 64411 / 73-15</strain>
    </source>
</reference>
<proteinExistence type="predicted"/>
<protein>
    <submittedName>
        <fullName evidence="2 3">Uncharacterized protein</fullName>
    </submittedName>
</protein>
<dbReference type="EnsemblFungi" id="MAPG_03554T0">
    <property type="protein sequence ID" value="MAPG_03554T0"/>
    <property type="gene ID" value="MAPG_03554"/>
</dbReference>
<evidence type="ECO:0000313" key="3">
    <source>
        <dbReference type="EnsemblFungi" id="MAPG_03554T0"/>
    </source>
</evidence>
<gene>
    <name evidence="2" type="ORF">MAPG_03554</name>
</gene>
<dbReference type="EMBL" id="ADBL01000851">
    <property type="status" value="NOT_ANNOTATED_CDS"/>
    <property type="molecule type" value="Genomic_DNA"/>
</dbReference>
<dbReference type="AlphaFoldDB" id="A0A0C4DUB6"/>
<sequence length="110" mass="11748">MPLSWPDISAATLRQRRRQWRRNLAQEECVTALALAEAELTTNPGAPGSGHIQARTNGGTMVRRGITTQGGVECDGGSKATNKARVMGTISHGRTDVPSPNEQFSAAFKS</sequence>
<name>A0A0C4DUB6_MAGP6</name>
<reference evidence="2" key="2">
    <citation type="submission" date="2010-05" db="EMBL/GenBank/DDBJ databases">
        <title>The Genome Sequence of Magnaporthe poae strain ATCC 64411.</title>
        <authorList>
            <consortium name="The Broad Institute Genome Sequencing Platform"/>
            <consortium name="Broad Institute Genome Sequencing Center for Infectious Disease"/>
            <person name="Ma L.-J."/>
            <person name="Dead R."/>
            <person name="Young S."/>
            <person name="Zeng Q."/>
            <person name="Koehrsen M."/>
            <person name="Alvarado L."/>
            <person name="Berlin A."/>
            <person name="Chapman S.B."/>
            <person name="Chen Z."/>
            <person name="Freedman E."/>
            <person name="Gellesch M."/>
            <person name="Goldberg J."/>
            <person name="Griggs A."/>
            <person name="Gujja S."/>
            <person name="Heilman E.R."/>
            <person name="Heiman D."/>
            <person name="Hepburn T."/>
            <person name="Howarth C."/>
            <person name="Jen D."/>
            <person name="Larson L."/>
            <person name="Mehta T."/>
            <person name="Neiman D."/>
            <person name="Pearson M."/>
            <person name="Roberts A."/>
            <person name="Saif S."/>
            <person name="Shea T."/>
            <person name="Shenoy N."/>
            <person name="Sisk P."/>
            <person name="Stolte C."/>
            <person name="Sykes S."/>
            <person name="Walk T."/>
            <person name="White J."/>
            <person name="Yandava C."/>
            <person name="Haas B."/>
            <person name="Nusbaum C."/>
            <person name="Birren B."/>
        </authorList>
    </citation>
    <scope>NUCLEOTIDE SEQUENCE</scope>
    <source>
        <strain evidence="2">ATCC 64411</strain>
    </source>
</reference>